<dbReference type="STRING" id="351605.Gura_3188"/>
<reference evidence="2 3" key="1">
    <citation type="submission" date="2007-05" db="EMBL/GenBank/DDBJ databases">
        <title>Complete sequence of Geobacter uraniireducens Rf4.</title>
        <authorList>
            <consortium name="US DOE Joint Genome Institute"/>
            <person name="Copeland A."/>
            <person name="Lucas S."/>
            <person name="Lapidus A."/>
            <person name="Barry K."/>
            <person name="Detter J.C."/>
            <person name="Glavina del Rio T."/>
            <person name="Hammon N."/>
            <person name="Israni S."/>
            <person name="Dalin E."/>
            <person name="Tice H."/>
            <person name="Pitluck S."/>
            <person name="Chertkov O."/>
            <person name="Brettin T."/>
            <person name="Bruce D."/>
            <person name="Han C."/>
            <person name="Schmutz J."/>
            <person name="Larimer F."/>
            <person name="Land M."/>
            <person name="Hauser L."/>
            <person name="Kyrpides N."/>
            <person name="Mikhailova N."/>
            <person name="Shelobolina E."/>
            <person name="Aklujkar M."/>
            <person name="Lovley D."/>
            <person name="Richardson P."/>
        </authorList>
    </citation>
    <scope>NUCLEOTIDE SEQUENCE [LARGE SCALE GENOMIC DNA]</scope>
    <source>
        <strain evidence="2 3">Rf4</strain>
    </source>
</reference>
<dbReference type="Gene3D" id="3.90.550.10">
    <property type="entry name" value="Spore Coat Polysaccharide Biosynthesis Protein SpsA, Chain A"/>
    <property type="match status" value="1"/>
</dbReference>
<dbReference type="AlphaFoldDB" id="A5G6D1"/>
<dbReference type="InterPro" id="IPR001173">
    <property type="entry name" value="Glyco_trans_2-like"/>
</dbReference>
<accession>A5G6D1</accession>
<evidence type="ECO:0000313" key="2">
    <source>
        <dbReference type="EMBL" id="ABQ27349.1"/>
    </source>
</evidence>
<organism evidence="2 3">
    <name type="scientific">Geotalea uraniireducens (strain Rf4)</name>
    <name type="common">Geobacter uraniireducens</name>
    <dbReference type="NCBI Taxonomy" id="351605"/>
    <lineage>
        <taxon>Bacteria</taxon>
        <taxon>Pseudomonadati</taxon>
        <taxon>Thermodesulfobacteriota</taxon>
        <taxon>Desulfuromonadia</taxon>
        <taxon>Geobacterales</taxon>
        <taxon>Geobacteraceae</taxon>
        <taxon>Geotalea</taxon>
    </lineage>
</organism>
<dbReference type="GO" id="GO:0016758">
    <property type="term" value="F:hexosyltransferase activity"/>
    <property type="evidence" value="ECO:0007669"/>
    <property type="project" value="UniProtKB-ARBA"/>
</dbReference>
<dbReference type="EMBL" id="CP000698">
    <property type="protein sequence ID" value="ABQ27349.1"/>
    <property type="molecule type" value="Genomic_DNA"/>
</dbReference>
<dbReference type="Pfam" id="PF00535">
    <property type="entry name" value="Glycos_transf_2"/>
    <property type="match status" value="1"/>
</dbReference>
<dbReference type="KEGG" id="gur:Gura_3188"/>
<dbReference type="InterPro" id="IPR029044">
    <property type="entry name" value="Nucleotide-diphossugar_trans"/>
</dbReference>
<dbReference type="Proteomes" id="UP000006695">
    <property type="component" value="Chromosome"/>
</dbReference>
<gene>
    <name evidence="2" type="ordered locus">Gura_3188</name>
</gene>
<dbReference type="PANTHER" id="PTHR22916:SF3">
    <property type="entry name" value="UDP-GLCNAC:BETAGAL BETA-1,3-N-ACETYLGLUCOSAMINYLTRANSFERASE-LIKE PROTEIN 1"/>
    <property type="match status" value="1"/>
</dbReference>
<evidence type="ECO:0000259" key="1">
    <source>
        <dbReference type="Pfam" id="PF00535"/>
    </source>
</evidence>
<keyword evidence="2" id="KW-0808">Transferase</keyword>
<name>A5G6D1_GEOUR</name>
<proteinExistence type="predicted"/>
<dbReference type="CAZy" id="GT2">
    <property type="family name" value="Glycosyltransferase Family 2"/>
</dbReference>
<sequence>MINYSQISESIHKPLVSILIPAYNHDKYVMQCLESIYNCDYENIELIIIDDGSRDNTYIVAKEWAGKHSGRFARIVCEKQQNAGICKTLNRLVSIAKGDYLTTIASDDEFLVNGISGPLQFLLSNNADVVISDSELIDEDSKQVANSAFKFFGKNPITLTNKYILTMDMLFNWEAPYQRFIIRKSIFHELGGFNDNLLFEDRDFILRCLFNAKLYVYPNATWRYRVRINNRLTPGLSFESMKIAMMHSNQNNIKHACGINKLFMWSIVNSESVKNSLIDKLIAKIIRKLLKIIAVSLVK</sequence>
<dbReference type="SUPFAM" id="SSF53448">
    <property type="entry name" value="Nucleotide-diphospho-sugar transferases"/>
    <property type="match status" value="1"/>
</dbReference>
<dbReference type="RefSeq" id="WP_011940013.1">
    <property type="nucleotide sequence ID" value="NC_009483.1"/>
</dbReference>
<dbReference type="OrthoDB" id="5291101at2"/>
<feature type="domain" description="Glycosyltransferase 2-like" evidence="1">
    <location>
        <begin position="17"/>
        <end position="148"/>
    </location>
</feature>
<dbReference type="PANTHER" id="PTHR22916">
    <property type="entry name" value="GLYCOSYLTRANSFERASE"/>
    <property type="match status" value="1"/>
</dbReference>
<evidence type="ECO:0000313" key="3">
    <source>
        <dbReference type="Proteomes" id="UP000006695"/>
    </source>
</evidence>
<protein>
    <submittedName>
        <fullName evidence="2">Glycosyl transferase, family 2</fullName>
    </submittedName>
</protein>
<dbReference type="HOGENOM" id="CLU_025996_0_4_7"/>
<keyword evidence="3" id="KW-1185">Reference proteome</keyword>